<dbReference type="EMBL" id="JAAMOB010000089">
    <property type="protein sequence ID" value="KAF4094575.1"/>
    <property type="molecule type" value="Genomic_DNA"/>
</dbReference>
<reference evidence="2 3" key="1">
    <citation type="submission" date="2020-04" db="EMBL/GenBank/DDBJ databases">
        <title>Chromosome-level genome assembly of a cyprinid fish Onychostoma macrolepis by integration of Nanopore Sequencing, Bionano and Hi-C technology.</title>
        <authorList>
            <person name="Wang D."/>
        </authorList>
    </citation>
    <scope>NUCLEOTIDE SEQUENCE [LARGE SCALE GENOMIC DNA]</scope>
    <source>
        <strain evidence="2">SWU-2019</strain>
        <tissue evidence="2">Muscle</tissue>
    </source>
</reference>
<organism evidence="2 3">
    <name type="scientific">Onychostoma macrolepis</name>
    <dbReference type="NCBI Taxonomy" id="369639"/>
    <lineage>
        <taxon>Eukaryota</taxon>
        <taxon>Metazoa</taxon>
        <taxon>Chordata</taxon>
        <taxon>Craniata</taxon>
        <taxon>Vertebrata</taxon>
        <taxon>Euteleostomi</taxon>
        <taxon>Actinopterygii</taxon>
        <taxon>Neopterygii</taxon>
        <taxon>Teleostei</taxon>
        <taxon>Ostariophysi</taxon>
        <taxon>Cypriniformes</taxon>
        <taxon>Cyprinidae</taxon>
        <taxon>Acrossocheilinae</taxon>
        <taxon>Onychostoma</taxon>
    </lineage>
</organism>
<keyword evidence="3" id="KW-1185">Reference proteome</keyword>
<accession>A0A7J6BK45</accession>
<protein>
    <submittedName>
        <fullName evidence="2">Uncharacterized protein</fullName>
    </submittedName>
</protein>
<evidence type="ECO:0000256" key="1">
    <source>
        <dbReference type="SAM" id="MobiDB-lite"/>
    </source>
</evidence>
<evidence type="ECO:0000313" key="3">
    <source>
        <dbReference type="Proteomes" id="UP000579812"/>
    </source>
</evidence>
<sequence>MASTRVSSGFACPGIVHHLRTGRVGGRPPDLEHPLRGPDPRPDGAGAVGDGLRTVRLSTHTPGARGPAPPRREERRREDTAHDPG</sequence>
<name>A0A7J6BK45_9TELE</name>
<feature type="compositionally biased region" description="Basic and acidic residues" evidence="1">
    <location>
        <begin position="70"/>
        <end position="85"/>
    </location>
</feature>
<feature type="region of interest" description="Disordered" evidence="1">
    <location>
        <begin position="1"/>
        <end position="85"/>
    </location>
</feature>
<gene>
    <name evidence="2" type="ORF">G5714_024707</name>
</gene>
<comment type="caution">
    <text evidence="2">The sequence shown here is derived from an EMBL/GenBank/DDBJ whole genome shotgun (WGS) entry which is preliminary data.</text>
</comment>
<feature type="compositionally biased region" description="Basic and acidic residues" evidence="1">
    <location>
        <begin position="29"/>
        <end position="42"/>
    </location>
</feature>
<dbReference type="Proteomes" id="UP000579812">
    <property type="component" value="Unassembled WGS sequence"/>
</dbReference>
<evidence type="ECO:0000313" key="2">
    <source>
        <dbReference type="EMBL" id="KAF4094575.1"/>
    </source>
</evidence>
<proteinExistence type="predicted"/>
<dbReference type="AlphaFoldDB" id="A0A7J6BK45"/>